<evidence type="ECO:0000256" key="1">
    <source>
        <dbReference type="SAM" id="MobiDB-lite"/>
    </source>
</evidence>
<keyword evidence="3" id="KW-1185">Reference proteome</keyword>
<accession>A0ABQ9JX70</accession>
<name>A0ABQ9JX70_9CUCU</name>
<comment type="caution">
    <text evidence="2">The sequence shown here is derived from an EMBL/GenBank/DDBJ whole genome shotgun (WGS) entry which is preliminary data.</text>
</comment>
<dbReference type="Proteomes" id="UP001162164">
    <property type="component" value="Unassembled WGS sequence"/>
</dbReference>
<protein>
    <submittedName>
        <fullName evidence="2">Uncharacterized protein</fullName>
    </submittedName>
</protein>
<dbReference type="EMBL" id="JAPWTJ010000118">
    <property type="protein sequence ID" value="KAJ8982544.1"/>
    <property type="molecule type" value="Genomic_DNA"/>
</dbReference>
<proteinExistence type="predicted"/>
<evidence type="ECO:0000313" key="3">
    <source>
        <dbReference type="Proteomes" id="UP001162164"/>
    </source>
</evidence>
<reference evidence="2" key="1">
    <citation type="journal article" date="2023" name="Insect Mol. Biol.">
        <title>Genome sequencing provides insights into the evolution of gene families encoding plant cell wall-degrading enzymes in longhorned beetles.</title>
        <authorList>
            <person name="Shin N.R."/>
            <person name="Okamura Y."/>
            <person name="Kirsch R."/>
            <person name="Pauchet Y."/>
        </authorList>
    </citation>
    <scope>NUCLEOTIDE SEQUENCE</scope>
    <source>
        <strain evidence="2">MMC_N1</strain>
    </source>
</reference>
<organism evidence="2 3">
    <name type="scientific">Molorchus minor</name>
    <dbReference type="NCBI Taxonomy" id="1323400"/>
    <lineage>
        <taxon>Eukaryota</taxon>
        <taxon>Metazoa</taxon>
        <taxon>Ecdysozoa</taxon>
        <taxon>Arthropoda</taxon>
        <taxon>Hexapoda</taxon>
        <taxon>Insecta</taxon>
        <taxon>Pterygota</taxon>
        <taxon>Neoptera</taxon>
        <taxon>Endopterygota</taxon>
        <taxon>Coleoptera</taxon>
        <taxon>Polyphaga</taxon>
        <taxon>Cucujiformia</taxon>
        <taxon>Chrysomeloidea</taxon>
        <taxon>Cerambycidae</taxon>
        <taxon>Lamiinae</taxon>
        <taxon>Monochamini</taxon>
        <taxon>Molorchus</taxon>
    </lineage>
</organism>
<sequence length="236" mass="26278">MVFISRIVLLTKLNILPYTIDHVQILTPEQTMVESPEPIMQSPQPILHKKGRRGRPRKYPIVPPPLVKRPRGRPRLNPFVPQDSPKPQNFDLTNTPDLPSTSYADVDYVTKSNEIGEQLLGDQGIMEPLVEIKTESVEQHHEEKVQETQTTSTFLENIGLLENTAIAKIGECTISVANNGNNSIAPNPVFVLILDFPCFPSVLTSGKSAQEDFLLSFSSISSRNALYLAFLESLTS</sequence>
<feature type="compositionally biased region" description="Basic residues" evidence="1">
    <location>
        <begin position="47"/>
        <end position="58"/>
    </location>
</feature>
<evidence type="ECO:0000313" key="2">
    <source>
        <dbReference type="EMBL" id="KAJ8982544.1"/>
    </source>
</evidence>
<feature type="region of interest" description="Disordered" evidence="1">
    <location>
        <begin position="36"/>
        <end position="99"/>
    </location>
</feature>
<feature type="compositionally biased region" description="Polar residues" evidence="1">
    <location>
        <begin position="85"/>
        <end position="99"/>
    </location>
</feature>
<gene>
    <name evidence="2" type="ORF">NQ317_005546</name>
</gene>